<comment type="caution">
    <text evidence="10">The sequence shown here is derived from an EMBL/GenBank/DDBJ whole genome shotgun (WGS) entry which is preliminary data.</text>
</comment>
<proteinExistence type="predicted"/>
<accession>A0A1F7WLK6</accession>
<sequence length="514" mass="58947">MDAKKYRILLTDAPENLSLWFNGTIPSPALSILAACVKNDYDLKTLDLSIEKNPWEKLKNTLNEFKPHLVGVSCTHTCQLNEVVAELKIIRKFAPGALKVAGGIIFSVFYEKYLREGSIDLAVIGEGETTFRQLTKVLAGRKDEDEGAGMPAPVKISASKALADELRAIDGLAFMANNELVKAAPRELLKNLDEVPFPAYELYPMAKYTSPTFCGSRAFGVIFSRGCNNRCKFCSEAYEWNYTMRKHSAKYAVDLIELLYTKYGRDIFVIGDTDFLFDRSWVLEFMELVFERKLKIKFHIQSCCGSVIKNQDLLPELKKAGLFEIMVGAESPFSDVLKNLKKPYSNPEVIDRTMKIIKANGLLLMTMLVWGTEYDTQKTLHEGLKYFDRFSDFVCPSPLTPYPGTPLFDEMKEKGKIFVTDYALYDQAHVIMPAGDLDYAATRRVYEFELFKFFNLNYKFYLKMFSKNKFLRLNQRAYVKLVWIHAFESFASRFGFSKKLFRHEEYGKVMSQRS</sequence>
<keyword evidence="5" id="KW-0479">Metal-binding</keyword>
<gene>
    <name evidence="10" type="ORF">A2008_08710</name>
</gene>
<evidence type="ECO:0000256" key="1">
    <source>
        <dbReference type="ARBA" id="ARBA00001966"/>
    </source>
</evidence>
<dbReference type="Gene3D" id="3.40.50.280">
    <property type="entry name" value="Cobalamin-binding domain"/>
    <property type="match status" value="1"/>
</dbReference>
<evidence type="ECO:0000256" key="7">
    <source>
        <dbReference type="ARBA" id="ARBA00023014"/>
    </source>
</evidence>
<keyword evidence="4" id="KW-0949">S-adenosyl-L-methionine</keyword>
<feature type="domain" description="Radical SAM core" evidence="9">
    <location>
        <begin position="213"/>
        <end position="436"/>
    </location>
</feature>
<dbReference type="PROSITE" id="PS51332">
    <property type="entry name" value="B12_BINDING"/>
    <property type="match status" value="1"/>
</dbReference>
<keyword evidence="2" id="KW-0489">Methyltransferase</keyword>
<comment type="cofactor">
    <cofactor evidence="1">
        <name>[4Fe-4S] cluster</name>
        <dbReference type="ChEBI" id="CHEBI:49883"/>
    </cofactor>
</comment>
<dbReference type="PANTHER" id="PTHR43409">
    <property type="entry name" value="ANAEROBIC MAGNESIUM-PROTOPORPHYRIN IX MONOMETHYL ESTER CYCLASE-RELATED"/>
    <property type="match status" value="1"/>
</dbReference>
<dbReference type="InterPro" id="IPR006638">
    <property type="entry name" value="Elp3/MiaA/NifB-like_rSAM"/>
</dbReference>
<evidence type="ECO:0000256" key="2">
    <source>
        <dbReference type="ARBA" id="ARBA00022603"/>
    </source>
</evidence>
<evidence type="ECO:0000256" key="3">
    <source>
        <dbReference type="ARBA" id="ARBA00022679"/>
    </source>
</evidence>
<dbReference type="InterPro" id="IPR058240">
    <property type="entry name" value="rSAM_sf"/>
</dbReference>
<dbReference type="GO" id="GO:0031419">
    <property type="term" value="F:cobalamin binding"/>
    <property type="evidence" value="ECO:0007669"/>
    <property type="project" value="InterPro"/>
</dbReference>
<evidence type="ECO:0000259" key="8">
    <source>
        <dbReference type="PROSITE" id="PS51332"/>
    </source>
</evidence>
<dbReference type="SUPFAM" id="SSF102114">
    <property type="entry name" value="Radical SAM enzymes"/>
    <property type="match status" value="1"/>
</dbReference>
<name>A0A1F7WLK6_9BACT</name>
<dbReference type="PANTHER" id="PTHR43409:SF7">
    <property type="entry name" value="BLL1977 PROTEIN"/>
    <property type="match status" value="1"/>
</dbReference>
<evidence type="ECO:0000313" key="11">
    <source>
        <dbReference type="Proteomes" id="UP000178735"/>
    </source>
</evidence>
<dbReference type="SMART" id="SM00729">
    <property type="entry name" value="Elp3"/>
    <property type="match status" value="1"/>
</dbReference>
<dbReference type="AlphaFoldDB" id="A0A1F7WLK6"/>
<dbReference type="InterPro" id="IPR051198">
    <property type="entry name" value="BchE-like"/>
</dbReference>
<reference evidence="10 11" key="1">
    <citation type="journal article" date="2016" name="Nat. Commun.">
        <title>Thousands of microbial genomes shed light on interconnected biogeochemical processes in an aquifer system.</title>
        <authorList>
            <person name="Anantharaman K."/>
            <person name="Brown C.T."/>
            <person name="Hug L.A."/>
            <person name="Sharon I."/>
            <person name="Castelle C.J."/>
            <person name="Probst A.J."/>
            <person name="Thomas B.C."/>
            <person name="Singh A."/>
            <person name="Wilkins M.J."/>
            <person name="Karaoz U."/>
            <person name="Brodie E.L."/>
            <person name="Williams K.H."/>
            <person name="Hubbard S.S."/>
            <person name="Banfield J.F."/>
        </authorList>
    </citation>
    <scope>NUCLEOTIDE SEQUENCE [LARGE SCALE GENOMIC DNA]</scope>
</reference>
<feature type="domain" description="B12-binding" evidence="8">
    <location>
        <begin position="5"/>
        <end position="145"/>
    </location>
</feature>
<dbReference type="SFLD" id="SFLDG01123">
    <property type="entry name" value="methyltransferase_(Class_B)"/>
    <property type="match status" value="1"/>
</dbReference>
<dbReference type="STRING" id="1817813.A2008_08710"/>
<dbReference type="SFLD" id="SFLDG01082">
    <property type="entry name" value="B12-binding_domain_containing"/>
    <property type="match status" value="1"/>
</dbReference>
<dbReference type="EMBL" id="MGFH01000157">
    <property type="protein sequence ID" value="OGM03724.1"/>
    <property type="molecule type" value="Genomic_DNA"/>
</dbReference>
<evidence type="ECO:0000256" key="6">
    <source>
        <dbReference type="ARBA" id="ARBA00023004"/>
    </source>
</evidence>
<dbReference type="CDD" id="cd01335">
    <property type="entry name" value="Radical_SAM"/>
    <property type="match status" value="1"/>
</dbReference>
<dbReference type="InterPro" id="IPR006158">
    <property type="entry name" value="Cobalamin-bd"/>
</dbReference>
<protein>
    <submittedName>
        <fullName evidence="10">Uncharacterized protein</fullName>
    </submittedName>
</protein>
<dbReference type="SFLD" id="SFLDS00029">
    <property type="entry name" value="Radical_SAM"/>
    <property type="match status" value="1"/>
</dbReference>
<evidence type="ECO:0000256" key="5">
    <source>
        <dbReference type="ARBA" id="ARBA00022723"/>
    </source>
</evidence>
<dbReference type="GO" id="GO:0003824">
    <property type="term" value="F:catalytic activity"/>
    <property type="evidence" value="ECO:0007669"/>
    <property type="project" value="InterPro"/>
</dbReference>
<dbReference type="GO" id="GO:0005829">
    <property type="term" value="C:cytosol"/>
    <property type="evidence" value="ECO:0007669"/>
    <property type="project" value="TreeGrafter"/>
</dbReference>
<dbReference type="Proteomes" id="UP000178735">
    <property type="component" value="Unassembled WGS sequence"/>
</dbReference>
<dbReference type="InterPro" id="IPR007197">
    <property type="entry name" value="rSAM"/>
</dbReference>
<dbReference type="Pfam" id="PF04055">
    <property type="entry name" value="Radical_SAM"/>
    <property type="match status" value="1"/>
</dbReference>
<evidence type="ECO:0000256" key="4">
    <source>
        <dbReference type="ARBA" id="ARBA00022691"/>
    </source>
</evidence>
<keyword evidence="6" id="KW-0408">Iron</keyword>
<keyword evidence="3" id="KW-0808">Transferase</keyword>
<evidence type="ECO:0000259" key="9">
    <source>
        <dbReference type="PROSITE" id="PS51918"/>
    </source>
</evidence>
<dbReference type="PROSITE" id="PS51918">
    <property type="entry name" value="RADICAL_SAM"/>
    <property type="match status" value="1"/>
</dbReference>
<dbReference type="InterPro" id="IPR036724">
    <property type="entry name" value="Cobalamin-bd_sf"/>
</dbReference>
<organism evidence="10 11">
    <name type="scientific">Candidatus Wallbacteria bacterium GWC2_49_35</name>
    <dbReference type="NCBI Taxonomy" id="1817813"/>
    <lineage>
        <taxon>Bacteria</taxon>
        <taxon>Candidatus Walliibacteriota</taxon>
    </lineage>
</organism>
<dbReference type="Pfam" id="PF02310">
    <property type="entry name" value="B12-binding"/>
    <property type="match status" value="1"/>
</dbReference>
<dbReference type="GO" id="GO:0051539">
    <property type="term" value="F:4 iron, 4 sulfur cluster binding"/>
    <property type="evidence" value="ECO:0007669"/>
    <property type="project" value="UniProtKB-KW"/>
</dbReference>
<dbReference type="InterPro" id="IPR023404">
    <property type="entry name" value="rSAM_horseshoe"/>
</dbReference>
<evidence type="ECO:0000313" key="10">
    <source>
        <dbReference type="EMBL" id="OGM03724.1"/>
    </source>
</evidence>
<keyword evidence="7" id="KW-0411">Iron-sulfur</keyword>
<dbReference type="Gene3D" id="3.80.30.20">
    <property type="entry name" value="tm_1862 like domain"/>
    <property type="match status" value="1"/>
</dbReference>
<dbReference type="InterPro" id="IPR034466">
    <property type="entry name" value="Methyltransferase_Class_B"/>
</dbReference>
<dbReference type="GO" id="GO:0046872">
    <property type="term" value="F:metal ion binding"/>
    <property type="evidence" value="ECO:0007669"/>
    <property type="project" value="UniProtKB-KW"/>
</dbReference>
<dbReference type="SUPFAM" id="SSF52242">
    <property type="entry name" value="Cobalamin (vitamin B12)-binding domain"/>
    <property type="match status" value="1"/>
</dbReference>